<keyword evidence="1" id="KW-0808">Transferase</keyword>
<keyword evidence="4" id="KW-0472">Membrane</keyword>
<dbReference type="Gene3D" id="3.40.50.11350">
    <property type="match status" value="1"/>
</dbReference>
<protein>
    <submittedName>
        <fullName evidence="5">Uncharacterized protein</fullName>
    </submittedName>
</protein>
<evidence type="ECO:0000256" key="2">
    <source>
        <dbReference type="ARBA" id="ARBA00023253"/>
    </source>
</evidence>
<evidence type="ECO:0000256" key="1">
    <source>
        <dbReference type="ARBA" id="ARBA00022679"/>
    </source>
</evidence>
<dbReference type="EMBL" id="MU128947">
    <property type="protein sequence ID" value="KAF9515723.1"/>
    <property type="molecule type" value="Genomic_DNA"/>
</dbReference>
<dbReference type="PANTHER" id="PTHR13398">
    <property type="entry name" value="GDP-FUCOSE PROTEIN O-FUCOSYLTRANSFERASE 2"/>
    <property type="match status" value="1"/>
</dbReference>
<sequence>MPKRTRDLLKFLIPLLILVFIWRFLPRTDVFLIYPNEDTSLPPLYPYLQDKERRLPQHNLDLPYPEGRSAKMLRFGNQMLASTTNCKKRYCNTHIAYLSKRTYVFTPFTWDLNDEPFVPIASDSHLADSPYKVRPTRVPLTAYINSPTSGSPWPPGDPAPRSVSVEWWDRICPESERLHINTTEVNAQIGVDFDNDEGIDIIEKWVKYIQSIERRCVNILWATPRIIDFELLDSERLMSLWPTYSKSPVVTHFAWSPIVLSAVERNLPALTPRTGQPIHWPWVDNSFQIPGLLTLHLRRGDYKRHCGWMKTWAEFEGWNRLPFLSDQWNPPVDPADRAQYTFNRCWIDIDRVMKRLDNLREEHPDANLDKIFVSTNGTPEWLEELKKRLWKRGWRSVITTRDLELTWQERGVDNAVDMELAAWGEVFIANGYSSFSSTVVRIRMVRGLPPKSTRIW</sequence>
<dbReference type="GO" id="GO:0006004">
    <property type="term" value="P:fucose metabolic process"/>
    <property type="evidence" value="ECO:0007669"/>
    <property type="project" value="UniProtKB-KW"/>
</dbReference>
<feature type="transmembrane region" description="Helical" evidence="4">
    <location>
        <begin position="7"/>
        <end position="25"/>
    </location>
</feature>
<comment type="caution">
    <text evidence="5">The sequence shown here is derived from an EMBL/GenBank/DDBJ whole genome shotgun (WGS) entry which is preliminary data.</text>
</comment>
<dbReference type="AlphaFoldDB" id="A0A9P6DYI5"/>
<evidence type="ECO:0000313" key="6">
    <source>
        <dbReference type="Proteomes" id="UP000886523"/>
    </source>
</evidence>
<dbReference type="PANTHER" id="PTHR13398:SF0">
    <property type="entry name" value="GDP-FUCOSE PROTEIN O-FUCOSYLTRANSFERASE 2"/>
    <property type="match status" value="1"/>
</dbReference>
<accession>A0A9P6DYI5</accession>
<name>A0A9P6DYI5_9AGAM</name>
<keyword evidence="4" id="KW-1133">Transmembrane helix</keyword>
<keyword evidence="6" id="KW-1185">Reference proteome</keyword>
<dbReference type="Proteomes" id="UP000886523">
    <property type="component" value="Unassembled WGS sequence"/>
</dbReference>
<evidence type="ECO:0000313" key="5">
    <source>
        <dbReference type="EMBL" id="KAF9515723.1"/>
    </source>
</evidence>
<keyword evidence="2" id="KW-0294">Fucose metabolism</keyword>
<dbReference type="InterPro" id="IPR045130">
    <property type="entry name" value="OFUT2-like"/>
</dbReference>
<dbReference type="CDD" id="cd11296">
    <property type="entry name" value="O-FucT_like"/>
    <property type="match status" value="1"/>
</dbReference>
<organism evidence="5 6">
    <name type="scientific">Hydnum rufescens UP504</name>
    <dbReference type="NCBI Taxonomy" id="1448309"/>
    <lineage>
        <taxon>Eukaryota</taxon>
        <taxon>Fungi</taxon>
        <taxon>Dikarya</taxon>
        <taxon>Basidiomycota</taxon>
        <taxon>Agaricomycotina</taxon>
        <taxon>Agaricomycetes</taxon>
        <taxon>Cantharellales</taxon>
        <taxon>Hydnaceae</taxon>
        <taxon>Hydnum</taxon>
    </lineage>
</organism>
<keyword evidence="3" id="KW-0119">Carbohydrate metabolism</keyword>
<gene>
    <name evidence="5" type="ORF">BS47DRAFT_742162</name>
</gene>
<evidence type="ECO:0000256" key="3">
    <source>
        <dbReference type="ARBA" id="ARBA00023277"/>
    </source>
</evidence>
<dbReference type="OrthoDB" id="2559662at2759"/>
<dbReference type="GO" id="GO:0046922">
    <property type="term" value="F:peptide-O-fucosyltransferase activity"/>
    <property type="evidence" value="ECO:0007669"/>
    <property type="project" value="InterPro"/>
</dbReference>
<evidence type="ECO:0000256" key="4">
    <source>
        <dbReference type="SAM" id="Phobius"/>
    </source>
</evidence>
<keyword evidence="4" id="KW-0812">Transmembrane</keyword>
<proteinExistence type="predicted"/>
<reference evidence="5" key="1">
    <citation type="journal article" date="2020" name="Nat. Commun.">
        <title>Large-scale genome sequencing of mycorrhizal fungi provides insights into the early evolution of symbiotic traits.</title>
        <authorList>
            <person name="Miyauchi S."/>
            <person name="Kiss E."/>
            <person name="Kuo A."/>
            <person name="Drula E."/>
            <person name="Kohler A."/>
            <person name="Sanchez-Garcia M."/>
            <person name="Morin E."/>
            <person name="Andreopoulos B."/>
            <person name="Barry K.W."/>
            <person name="Bonito G."/>
            <person name="Buee M."/>
            <person name="Carver A."/>
            <person name="Chen C."/>
            <person name="Cichocki N."/>
            <person name="Clum A."/>
            <person name="Culley D."/>
            <person name="Crous P.W."/>
            <person name="Fauchery L."/>
            <person name="Girlanda M."/>
            <person name="Hayes R.D."/>
            <person name="Keri Z."/>
            <person name="LaButti K."/>
            <person name="Lipzen A."/>
            <person name="Lombard V."/>
            <person name="Magnuson J."/>
            <person name="Maillard F."/>
            <person name="Murat C."/>
            <person name="Nolan M."/>
            <person name="Ohm R.A."/>
            <person name="Pangilinan J."/>
            <person name="Pereira M.F."/>
            <person name="Perotto S."/>
            <person name="Peter M."/>
            <person name="Pfister S."/>
            <person name="Riley R."/>
            <person name="Sitrit Y."/>
            <person name="Stielow J.B."/>
            <person name="Szollosi G."/>
            <person name="Zifcakova L."/>
            <person name="Stursova M."/>
            <person name="Spatafora J.W."/>
            <person name="Tedersoo L."/>
            <person name="Vaario L.M."/>
            <person name="Yamada A."/>
            <person name="Yan M."/>
            <person name="Wang P."/>
            <person name="Xu J."/>
            <person name="Bruns T."/>
            <person name="Baldrian P."/>
            <person name="Vilgalys R."/>
            <person name="Dunand C."/>
            <person name="Henrissat B."/>
            <person name="Grigoriev I.V."/>
            <person name="Hibbett D."/>
            <person name="Nagy L.G."/>
            <person name="Martin F.M."/>
        </authorList>
    </citation>
    <scope>NUCLEOTIDE SEQUENCE</scope>
    <source>
        <strain evidence="5">UP504</strain>
    </source>
</reference>